<sequence length="373" mass="41797">MTTLSICIPVEPGMKPPLYLCERLLSDAAADIEVIVAPYGEAYGDDHPLLALAGRDARLRILPPAPENISLSNLWMGTVAAMTARWVTVVRPDDMLEPGIDYLLRHVEETMPDADACGWNTFTIDPNADRNIPTAVAVPIQHHVTEFGKTEMLEAFFHWKDSLNVPKMPFGLYHCAISRSLLEAVLVHSGELSWLTPVPQYEWSARVVLHANRFAFASRPLSAISQETYKPVSMPRVITNFPFTPALGITAAIAEIQCRVLHDIGSAWDGYGDDFVRACMIDCMLEHREQEFESKCQAYHAAMREMGDQRLAASFHPPYMPEPKADRRRGLHGRVLLVDRFLGNATTAQDFYEFARFMLTPLPIATSMSMTQH</sequence>
<reference evidence="1 2" key="1">
    <citation type="submission" date="2020-08" db="EMBL/GenBank/DDBJ databases">
        <title>Genomic Encyclopedia of Type Strains, Phase IV (KMG-IV): sequencing the most valuable type-strain genomes for metagenomic binning, comparative biology and taxonomic classification.</title>
        <authorList>
            <person name="Goeker M."/>
        </authorList>
    </citation>
    <scope>NUCLEOTIDE SEQUENCE [LARGE SCALE GENOMIC DNA]</scope>
    <source>
        <strain evidence="1 2">DSM 29853</strain>
    </source>
</reference>
<dbReference type="AlphaFoldDB" id="A0A7W6J384"/>
<dbReference type="EMBL" id="JACIEZ010000002">
    <property type="protein sequence ID" value="MBB4063944.1"/>
    <property type="molecule type" value="Genomic_DNA"/>
</dbReference>
<gene>
    <name evidence="1" type="ORF">GGR23_001121</name>
</gene>
<comment type="caution">
    <text evidence="1">The sequence shown here is derived from an EMBL/GenBank/DDBJ whole genome shotgun (WGS) entry which is preliminary data.</text>
</comment>
<evidence type="ECO:0000313" key="2">
    <source>
        <dbReference type="Proteomes" id="UP000528286"/>
    </source>
</evidence>
<dbReference type="Proteomes" id="UP000528286">
    <property type="component" value="Unassembled WGS sequence"/>
</dbReference>
<protein>
    <recommendedName>
        <fullName evidence="3">Glycosyl transferase family 2</fullName>
    </recommendedName>
</protein>
<dbReference type="RefSeq" id="WP_183365169.1">
    <property type="nucleotide sequence ID" value="NZ_JACIEZ010000002.1"/>
</dbReference>
<name>A0A7W6J384_9HYPH</name>
<accession>A0A7W6J384</accession>
<evidence type="ECO:0008006" key="3">
    <source>
        <dbReference type="Google" id="ProtNLM"/>
    </source>
</evidence>
<organism evidence="1 2">
    <name type="scientific">Gellertiella hungarica</name>
    <dbReference type="NCBI Taxonomy" id="1572859"/>
    <lineage>
        <taxon>Bacteria</taxon>
        <taxon>Pseudomonadati</taxon>
        <taxon>Pseudomonadota</taxon>
        <taxon>Alphaproteobacteria</taxon>
        <taxon>Hyphomicrobiales</taxon>
        <taxon>Rhizobiaceae</taxon>
        <taxon>Gellertiella</taxon>
    </lineage>
</organism>
<proteinExistence type="predicted"/>
<dbReference type="SUPFAM" id="SSF53448">
    <property type="entry name" value="Nucleotide-diphospho-sugar transferases"/>
    <property type="match status" value="1"/>
</dbReference>
<evidence type="ECO:0000313" key="1">
    <source>
        <dbReference type="EMBL" id="MBB4063944.1"/>
    </source>
</evidence>
<keyword evidence="2" id="KW-1185">Reference proteome</keyword>
<dbReference type="InterPro" id="IPR029044">
    <property type="entry name" value="Nucleotide-diphossugar_trans"/>
</dbReference>